<dbReference type="Gene3D" id="3.40.50.300">
    <property type="entry name" value="P-loop containing nucleotide triphosphate hydrolases"/>
    <property type="match status" value="1"/>
</dbReference>
<dbReference type="Pfam" id="PF13671">
    <property type="entry name" value="AAA_33"/>
    <property type="match status" value="1"/>
</dbReference>
<dbReference type="AlphaFoldDB" id="A0A1M4KYY4"/>
<dbReference type="RefSeq" id="WP_009572839.1">
    <property type="nucleotide sequence ID" value="NZ_CP076252.1"/>
</dbReference>
<organism evidence="1 2">
    <name type="scientific">Xanthomonas graminis pv. graminis</name>
    <dbReference type="NCBI Taxonomy" id="134874"/>
    <lineage>
        <taxon>Bacteria</taxon>
        <taxon>Pseudomonadati</taxon>
        <taxon>Pseudomonadota</taxon>
        <taxon>Gammaproteobacteria</taxon>
        <taxon>Lysobacterales</taxon>
        <taxon>Lysobacteraceae</taxon>
        <taxon>Xanthomonas</taxon>
        <taxon>Xanthomonas translucens group</taxon>
        <taxon>Xanthomonas graminis</taxon>
    </lineage>
</organism>
<gene>
    <name evidence="1" type="ORF">XTGNCPPB3709_0026</name>
</gene>
<dbReference type="Proteomes" id="UP000184997">
    <property type="component" value="Unassembled WGS sequence"/>
</dbReference>
<protein>
    <submittedName>
        <fullName evidence="1">Uncharacterized protein</fullName>
    </submittedName>
</protein>
<sequence length="191" mass="20383">MIGGTRSSPVHWHSMSDSRRKIVIVSGAPGAGKTTLAMPLAKRLGFPLFCKDVIKETLTDSLGDSGGDLAASRRLGGAAMELLWSLARHAPHAVLEANVRHRSAYERDKLTSLDAVIVEVHCDCGPDETARRFRDRAAASAHHAAHPLKELPPDMLAEYAGPVGLGTVVAVDTRVPVDLERLVAKVLSALS</sequence>
<dbReference type="InterPro" id="IPR027417">
    <property type="entry name" value="P-loop_NTPase"/>
</dbReference>
<evidence type="ECO:0000313" key="2">
    <source>
        <dbReference type="Proteomes" id="UP000184997"/>
    </source>
</evidence>
<dbReference type="EMBL" id="FLUK01000003">
    <property type="protein sequence ID" value="SBV86134.1"/>
    <property type="molecule type" value="Genomic_DNA"/>
</dbReference>
<proteinExistence type="predicted"/>
<dbReference type="SUPFAM" id="SSF52540">
    <property type="entry name" value="P-loop containing nucleoside triphosphate hydrolases"/>
    <property type="match status" value="1"/>
</dbReference>
<accession>A0A1M4KYY4</accession>
<reference evidence="2" key="1">
    <citation type="submission" date="2016-07" db="EMBL/GenBank/DDBJ databases">
        <authorList>
            <person name="Florea S."/>
            <person name="Webb J.S."/>
            <person name="Jaromczyk J."/>
            <person name="Schardl C.L."/>
        </authorList>
    </citation>
    <scope>NUCLEOTIDE SEQUENCE [LARGE SCALE GENOMIC DNA]</scope>
</reference>
<evidence type="ECO:0000313" key="1">
    <source>
        <dbReference type="EMBL" id="SBV86134.1"/>
    </source>
</evidence>
<name>A0A1M4KYY4_9XANT</name>